<keyword evidence="2" id="KW-0812">Transmembrane</keyword>
<organism evidence="3 4">
    <name type="scientific">Rhypophila decipiens</name>
    <dbReference type="NCBI Taxonomy" id="261697"/>
    <lineage>
        <taxon>Eukaryota</taxon>
        <taxon>Fungi</taxon>
        <taxon>Dikarya</taxon>
        <taxon>Ascomycota</taxon>
        <taxon>Pezizomycotina</taxon>
        <taxon>Sordariomycetes</taxon>
        <taxon>Sordariomycetidae</taxon>
        <taxon>Sordariales</taxon>
        <taxon>Naviculisporaceae</taxon>
        <taxon>Rhypophila</taxon>
    </lineage>
</organism>
<evidence type="ECO:0000256" key="1">
    <source>
        <dbReference type="SAM" id="MobiDB-lite"/>
    </source>
</evidence>
<feature type="transmembrane region" description="Helical" evidence="2">
    <location>
        <begin position="316"/>
        <end position="341"/>
    </location>
</feature>
<keyword evidence="4" id="KW-1185">Reference proteome</keyword>
<feature type="transmembrane region" description="Helical" evidence="2">
    <location>
        <begin position="189"/>
        <end position="214"/>
    </location>
</feature>
<dbReference type="EMBL" id="MU858145">
    <property type="protein sequence ID" value="KAK4211622.1"/>
    <property type="molecule type" value="Genomic_DNA"/>
</dbReference>
<feature type="compositionally biased region" description="Low complexity" evidence="1">
    <location>
        <begin position="15"/>
        <end position="25"/>
    </location>
</feature>
<keyword evidence="2" id="KW-0472">Membrane</keyword>
<feature type="transmembrane region" description="Helical" evidence="2">
    <location>
        <begin position="55"/>
        <end position="76"/>
    </location>
</feature>
<evidence type="ECO:0000313" key="4">
    <source>
        <dbReference type="Proteomes" id="UP001301769"/>
    </source>
</evidence>
<gene>
    <name evidence="3" type="ORF">QBC37DRAFT_389539</name>
</gene>
<accession>A0AAN6Y7Q8</accession>
<feature type="transmembrane region" description="Helical" evidence="2">
    <location>
        <begin position="397"/>
        <end position="416"/>
    </location>
</feature>
<evidence type="ECO:0000313" key="3">
    <source>
        <dbReference type="EMBL" id="KAK4211622.1"/>
    </source>
</evidence>
<sequence length="445" mass="48251">MAPRRGGGSGGGSSGSSSSGSSSSCGSYSTYPCSSELNFMYGVRWRPLWSQGENYGQLIMACIWAAALLISLFCLLRAVGLNKKTAAPSTATHPGEPVPTPAPTSKPPRGSGWPLQTGMALLFVSFVFLAVRYGIISSEANVLIGYRYESSIVVLLERLALPLIFFGLSQLATPPTSSRVLMLLKVPYLLFLAAYTILNMAYLILDFLISASAVEFFKEEWSWRLGDRDFALIMTKGMVEAAKTNGLGTGFAPGHVREMMYDYEDEPAYLNNRWIQIKIGVAADAVAVVLALVLLGLVVAAFGFGGSGIHKRGRRLGLLLVAAVGMYLSTLFALVVSAHFVHHNFGVITEAGNWFDFILSYGETEPDYYGLTDYIPPEGFLTGYRTTVDGFPVVQAVLWPLGVVLACIAAVSLVRAEAKEQARDRIVDGGLYYDKREERHGITSL</sequence>
<dbReference type="PROSITE" id="PS51257">
    <property type="entry name" value="PROKAR_LIPOPROTEIN"/>
    <property type="match status" value="1"/>
</dbReference>
<feature type="compositionally biased region" description="Pro residues" evidence="1">
    <location>
        <begin position="96"/>
        <end position="106"/>
    </location>
</feature>
<feature type="transmembrane region" description="Helical" evidence="2">
    <location>
        <begin position="279"/>
        <end position="304"/>
    </location>
</feature>
<name>A0AAN6Y7Q8_9PEZI</name>
<reference evidence="3" key="1">
    <citation type="journal article" date="2023" name="Mol. Phylogenet. Evol.">
        <title>Genome-scale phylogeny and comparative genomics of the fungal order Sordariales.</title>
        <authorList>
            <person name="Hensen N."/>
            <person name="Bonometti L."/>
            <person name="Westerberg I."/>
            <person name="Brannstrom I.O."/>
            <person name="Guillou S."/>
            <person name="Cros-Aarteil S."/>
            <person name="Calhoun S."/>
            <person name="Haridas S."/>
            <person name="Kuo A."/>
            <person name="Mondo S."/>
            <person name="Pangilinan J."/>
            <person name="Riley R."/>
            <person name="LaButti K."/>
            <person name="Andreopoulos B."/>
            <person name="Lipzen A."/>
            <person name="Chen C."/>
            <person name="Yan M."/>
            <person name="Daum C."/>
            <person name="Ng V."/>
            <person name="Clum A."/>
            <person name="Steindorff A."/>
            <person name="Ohm R.A."/>
            <person name="Martin F."/>
            <person name="Silar P."/>
            <person name="Natvig D.O."/>
            <person name="Lalanne C."/>
            <person name="Gautier V."/>
            <person name="Ament-Velasquez S.L."/>
            <person name="Kruys A."/>
            <person name="Hutchinson M.I."/>
            <person name="Powell A.J."/>
            <person name="Barry K."/>
            <person name="Miller A.N."/>
            <person name="Grigoriev I.V."/>
            <person name="Debuchy R."/>
            <person name="Gladieux P."/>
            <person name="Hiltunen Thoren M."/>
            <person name="Johannesson H."/>
        </authorList>
    </citation>
    <scope>NUCLEOTIDE SEQUENCE</scope>
    <source>
        <strain evidence="3">PSN293</strain>
    </source>
</reference>
<reference evidence="3" key="2">
    <citation type="submission" date="2023-05" db="EMBL/GenBank/DDBJ databases">
        <authorList>
            <consortium name="Lawrence Berkeley National Laboratory"/>
            <person name="Steindorff A."/>
            <person name="Hensen N."/>
            <person name="Bonometti L."/>
            <person name="Westerberg I."/>
            <person name="Brannstrom I.O."/>
            <person name="Guillou S."/>
            <person name="Cros-Aarteil S."/>
            <person name="Calhoun S."/>
            <person name="Haridas S."/>
            <person name="Kuo A."/>
            <person name="Mondo S."/>
            <person name="Pangilinan J."/>
            <person name="Riley R."/>
            <person name="Labutti K."/>
            <person name="Andreopoulos B."/>
            <person name="Lipzen A."/>
            <person name="Chen C."/>
            <person name="Yanf M."/>
            <person name="Daum C."/>
            <person name="Ng V."/>
            <person name="Clum A."/>
            <person name="Ohm R."/>
            <person name="Martin F."/>
            <person name="Silar P."/>
            <person name="Natvig D."/>
            <person name="Lalanne C."/>
            <person name="Gautier V."/>
            <person name="Ament-Velasquez S.L."/>
            <person name="Kruys A."/>
            <person name="Hutchinson M.I."/>
            <person name="Powell A.J."/>
            <person name="Barry K."/>
            <person name="Miller A.N."/>
            <person name="Grigoriev I.V."/>
            <person name="Debuchy R."/>
            <person name="Gladieux P."/>
            <person name="Thoren M.H."/>
            <person name="Johannesson H."/>
        </authorList>
    </citation>
    <scope>NUCLEOTIDE SEQUENCE</scope>
    <source>
        <strain evidence="3">PSN293</strain>
    </source>
</reference>
<protein>
    <submittedName>
        <fullName evidence="3">Uncharacterized protein</fullName>
    </submittedName>
</protein>
<feature type="region of interest" description="Disordered" evidence="1">
    <location>
        <begin position="86"/>
        <end position="111"/>
    </location>
</feature>
<evidence type="ECO:0000256" key="2">
    <source>
        <dbReference type="SAM" id="Phobius"/>
    </source>
</evidence>
<feature type="compositionally biased region" description="Gly residues" evidence="1">
    <location>
        <begin position="1"/>
        <end position="14"/>
    </location>
</feature>
<dbReference type="Proteomes" id="UP001301769">
    <property type="component" value="Unassembled WGS sequence"/>
</dbReference>
<comment type="caution">
    <text evidence="3">The sequence shown here is derived from an EMBL/GenBank/DDBJ whole genome shotgun (WGS) entry which is preliminary data.</text>
</comment>
<feature type="region of interest" description="Disordered" evidence="1">
    <location>
        <begin position="1"/>
        <end position="25"/>
    </location>
</feature>
<proteinExistence type="predicted"/>
<dbReference type="AlphaFoldDB" id="A0AAN6Y7Q8"/>
<feature type="transmembrane region" description="Helical" evidence="2">
    <location>
        <begin position="115"/>
        <end position="136"/>
    </location>
</feature>
<keyword evidence="2" id="KW-1133">Transmembrane helix</keyword>